<dbReference type="GO" id="GO:0102208">
    <property type="term" value="F:2-polyprenyl-6-hydroxyphenol methylase activity"/>
    <property type="evidence" value="ECO:0007669"/>
    <property type="project" value="UniProtKB-EC"/>
</dbReference>
<dbReference type="EC" id="2.1.1.222" evidence="5"/>
<keyword evidence="1 5" id="KW-0489">Methyltransferase</keyword>
<gene>
    <name evidence="5" type="primary">ubiG</name>
    <name evidence="6" type="ORF">TVD_07335</name>
</gene>
<comment type="function">
    <text evidence="5">O-methyltransferase that catalyzes the 2 O-methylation steps in the ubiquinone biosynthetic pathway.</text>
</comment>
<dbReference type="SUPFAM" id="SSF53335">
    <property type="entry name" value="S-adenosyl-L-methionine-dependent methyltransferases"/>
    <property type="match status" value="1"/>
</dbReference>
<evidence type="ECO:0000256" key="2">
    <source>
        <dbReference type="ARBA" id="ARBA00022679"/>
    </source>
</evidence>
<dbReference type="RefSeq" id="WP_047251227.1">
    <property type="nucleotide sequence ID" value="NZ_CP011367.1"/>
</dbReference>
<name>A0A0G3G1W5_9GAMM</name>
<comment type="similarity">
    <text evidence="5">Belongs to the methyltransferase superfamily. UbiG/COQ3 family.</text>
</comment>
<comment type="pathway">
    <text evidence="5">Cofactor biosynthesis; ubiquinone biosynthesis.</text>
</comment>
<evidence type="ECO:0000313" key="7">
    <source>
        <dbReference type="Proteomes" id="UP000064201"/>
    </source>
</evidence>
<dbReference type="GO" id="GO:0032259">
    <property type="term" value="P:methylation"/>
    <property type="evidence" value="ECO:0007669"/>
    <property type="project" value="UniProtKB-KW"/>
</dbReference>
<dbReference type="Gene3D" id="3.40.50.150">
    <property type="entry name" value="Vaccinia Virus protein VP39"/>
    <property type="match status" value="1"/>
</dbReference>
<dbReference type="AlphaFoldDB" id="A0A0G3G1W5"/>
<organism evidence="6 7">
    <name type="scientific">Thioalkalivibrio versutus</name>
    <dbReference type="NCBI Taxonomy" id="106634"/>
    <lineage>
        <taxon>Bacteria</taxon>
        <taxon>Pseudomonadati</taxon>
        <taxon>Pseudomonadota</taxon>
        <taxon>Gammaproteobacteria</taxon>
        <taxon>Chromatiales</taxon>
        <taxon>Ectothiorhodospiraceae</taxon>
        <taxon>Thioalkalivibrio</taxon>
    </lineage>
</organism>
<evidence type="ECO:0000256" key="3">
    <source>
        <dbReference type="ARBA" id="ARBA00022688"/>
    </source>
</evidence>
<evidence type="ECO:0000256" key="4">
    <source>
        <dbReference type="ARBA" id="ARBA00022691"/>
    </source>
</evidence>
<feature type="binding site" evidence="5">
    <location>
        <position position="66"/>
    </location>
    <ligand>
        <name>S-adenosyl-L-methionine</name>
        <dbReference type="ChEBI" id="CHEBI:59789"/>
    </ligand>
</feature>
<dbReference type="UniPathway" id="UPA00232"/>
<keyword evidence="7" id="KW-1185">Reference proteome</keyword>
<dbReference type="PANTHER" id="PTHR43464:SF19">
    <property type="entry name" value="UBIQUINONE BIOSYNTHESIS O-METHYLTRANSFERASE, MITOCHONDRIAL"/>
    <property type="match status" value="1"/>
</dbReference>
<comment type="catalytic activity">
    <reaction evidence="5">
        <text>a 3-demethylubiquinol + S-adenosyl-L-methionine = a ubiquinol + S-adenosyl-L-homocysteine + H(+)</text>
        <dbReference type="Rhea" id="RHEA:44380"/>
        <dbReference type="Rhea" id="RHEA-COMP:9566"/>
        <dbReference type="Rhea" id="RHEA-COMP:10914"/>
        <dbReference type="ChEBI" id="CHEBI:15378"/>
        <dbReference type="ChEBI" id="CHEBI:17976"/>
        <dbReference type="ChEBI" id="CHEBI:57856"/>
        <dbReference type="ChEBI" id="CHEBI:59789"/>
        <dbReference type="ChEBI" id="CHEBI:84422"/>
        <dbReference type="EC" id="2.1.1.64"/>
    </reaction>
</comment>
<dbReference type="Proteomes" id="UP000064201">
    <property type="component" value="Chromosome"/>
</dbReference>
<dbReference type="OrthoDB" id="9801538at2"/>
<keyword evidence="3 5" id="KW-0831">Ubiquinone biosynthesis</keyword>
<accession>A0A0G3G1W5</accession>
<dbReference type="EMBL" id="CP011367">
    <property type="protein sequence ID" value="AKJ95188.1"/>
    <property type="molecule type" value="Genomic_DNA"/>
</dbReference>
<dbReference type="HAMAP" id="MF_00472">
    <property type="entry name" value="UbiG"/>
    <property type="match status" value="1"/>
</dbReference>
<protein>
    <recommendedName>
        <fullName evidence="5">Ubiquinone biosynthesis O-methyltransferase</fullName>
    </recommendedName>
    <alternativeName>
        <fullName evidence="5">2-polyprenyl-6-hydroxyphenol methylase</fullName>
        <ecNumber evidence="5">2.1.1.222</ecNumber>
    </alternativeName>
    <alternativeName>
        <fullName evidence="5">3-demethylubiquinone 3-O-methyltransferase</fullName>
        <ecNumber evidence="5">2.1.1.64</ecNumber>
    </alternativeName>
</protein>
<dbReference type="GO" id="GO:0061542">
    <property type="term" value="F:3-demethylubiquinol 3-O-methyltransferase activity"/>
    <property type="evidence" value="ECO:0007669"/>
    <property type="project" value="UniProtKB-UniRule"/>
</dbReference>
<evidence type="ECO:0000256" key="5">
    <source>
        <dbReference type="HAMAP-Rule" id="MF_00472"/>
    </source>
</evidence>
<evidence type="ECO:0000256" key="1">
    <source>
        <dbReference type="ARBA" id="ARBA00022603"/>
    </source>
</evidence>
<evidence type="ECO:0000313" key="6">
    <source>
        <dbReference type="EMBL" id="AKJ95188.1"/>
    </source>
</evidence>
<keyword evidence="6" id="KW-0830">Ubiquinone</keyword>
<dbReference type="InterPro" id="IPR010233">
    <property type="entry name" value="UbiG_MeTrfase"/>
</dbReference>
<dbReference type="GO" id="GO:0010420">
    <property type="term" value="F:polyprenyldihydroxybenzoate methyltransferase activity"/>
    <property type="evidence" value="ECO:0007669"/>
    <property type="project" value="InterPro"/>
</dbReference>
<dbReference type="InterPro" id="IPR029063">
    <property type="entry name" value="SAM-dependent_MTases_sf"/>
</dbReference>
<feature type="binding site" evidence="5">
    <location>
        <position position="87"/>
    </location>
    <ligand>
        <name>S-adenosyl-L-methionine</name>
        <dbReference type="ChEBI" id="CHEBI:59789"/>
    </ligand>
</feature>
<dbReference type="PATRIC" id="fig|106634.4.peg.1499"/>
<dbReference type="PANTHER" id="PTHR43464">
    <property type="entry name" value="METHYLTRANSFERASE"/>
    <property type="match status" value="1"/>
</dbReference>
<reference evidence="6 7" key="1">
    <citation type="submission" date="2015-04" db="EMBL/GenBank/DDBJ databases">
        <title>Complete Sequence for the Genome of the Thioalkalivibrio versutus D301.</title>
        <authorList>
            <person name="Mu T."/>
            <person name="Zhou J."/>
            <person name="Xu X."/>
        </authorList>
    </citation>
    <scope>NUCLEOTIDE SEQUENCE [LARGE SCALE GENOMIC DNA]</scope>
    <source>
        <strain evidence="6 7">D301</strain>
    </source>
</reference>
<keyword evidence="2 5" id="KW-0808">Transferase</keyword>
<dbReference type="Pfam" id="PF13489">
    <property type="entry name" value="Methyltransf_23"/>
    <property type="match status" value="1"/>
</dbReference>
<comment type="catalytic activity">
    <reaction evidence="5">
        <text>a 3-(all-trans-polyprenyl)benzene-1,2-diol + S-adenosyl-L-methionine = a 2-methoxy-6-(all-trans-polyprenyl)phenol + S-adenosyl-L-homocysteine + H(+)</text>
        <dbReference type="Rhea" id="RHEA:31411"/>
        <dbReference type="Rhea" id="RHEA-COMP:9550"/>
        <dbReference type="Rhea" id="RHEA-COMP:9551"/>
        <dbReference type="ChEBI" id="CHEBI:15378"/>
        <dbReference type="ChEBI" id="CHEBI:57856"/>
        <dbReference type="ChEBI" id="CHEBI:59789"/>
        <dbReference type="ChEBI" id="CHEBI:62729"/>
        <dbReference type="ChEBI" id="CHEBI:62731"/>
        <dbReference type="EC" id="2.1.1.222"/>
    </reaction>
</comment>
<dbReference type="NCBIfam" id="TIGR01983">
    <property type="entry name" value="UbiG"/>
    <property type="match status" value="1"/>
</dbReference>
<dbReference type="CDD" id="cd02440">
    <property type="entry name" value="AdoMet_MTases"/>
    <property type="match status" value="1"/>
</dbReference>
<keyword evidence="4 5" id="KW-0949">S-adenosyl-L-methionine</keyword>
<dbReference type="STRING" id="106634.TVD_07335"/>
<dbReference type="EC" id="2.1.1.64" evidence="5"/>
<sequence>MSPEPLSQTSAHANVDSAEIHKFTHRAHEWWDPKGPFATLHAINPLRLEWIDGQADLAGKKVLDVGCGAGILSEAMAVRGAQVTALDAGAEHLEVAREHAVEAGLEIHYLHTTAEAHAERHAGDYDVVTCLEMLEHVPDPDAVIDALATLVRPGGWLFLSTINRTPRAFAEAIVGAEYVLHMLPTGTHEYGRFIRPSELGTALRRHGFEVTAMTGLTYSPLSGRYRLVARTDVNYLMAARRDEAGTDE</sequence>
<feature type="binding site" evidence="5">
    <location>
        <position position="47"/>
    </location>
    <ligand>
        <name>S-adenosyl-L-methionine</name>
        <dbReference type="ChEBI" id="CHEBI:59789"/>
    </ligand>
</feature>
<feature type="binding site" evidence="5">
    <location>
        <position position="131"/>
    </location>
    <ligand>
        <name>S-adenosyl-L-methionine</name>
        <dbReference type="ChEBI" id="CHEBI:59789"/>
    </ligand>
</feature>
<dbReference type="KEGG" id="tvr:TVD_07335"/>
<proteinExistence type="inferred from homology"/>